<keyword evidence="7" id="KW-1133">Transmembrane helix</keyword>
<feature type="domain" description="Thioredoxin-like fold" evidence="8">
    <location>
        <begin position="76"/>
        <end position="237"/>
    </location>
</feature>
<dbReference type="Gene3D" id="3.40.30.10">
    <property type="entry name" value="Glutaredoxin"/>
    <property type="match status" value="1"/>
</dbReference>
<accession>D3PYY1</accession>
<evidence type="ECO:0000313" key="9">
    <source>
        <dbReference type="EMBL" id="ADD45410.1"/>
    </source>
</evidence>
<dbReference type="InterPro" id="IPR036249">
    <property type="entry name" value="Thioredoxin-like_sf"/>
</dbReference>
<gene>
    <name evidence="9" type="ordered locus">Snas_5780</name>
</gene>
<dbReference type="Proteomes" id="UP000000844">
    <property type="component" value="Chromosome"/>
</dbReference>
<evidence type="ECO:0000256" key="5">
    <source>
        <dbReference type="ARBA" id="ARBA00023284"/>
    </source>
</evidence>
<feature type="transmembrane region" description="Helical" evidence="7">
    <location>
        <begin position="28"/>
        <end position="51"/>
    </location>
</feature>
<sequence length="252" mass="27796">MAKRHDKKQEAAKRMREQRAREQRRKQLKWGIGVGLAVVLVGALVATVMIISRDYPVRQPKADSTKTALVLAEKDKKPKVKLELYEDFICPACGKFQTDNGDAIQQAVEAGQVELTFHPLNFLAGASSTNYSLRSASAATCAADEGKFFDYEKQLFANQPPEGGEGLSDKELIGFGEDVGLSGKFSKCVKDQKYYGWVNQVTTAASDDGIDSTPTALIDGKKVETKNFTTEFAKVLKEAYPDSEKDDEKKKD</sequence>
<keyword evidence="4" id="KW-1015">Disulfide bond</keyword>
<dbReference type="EMBL" id="CP001778">
    <property type="protein sequence ID" value="ADD45410.1"/>
    <property type="molecule type" value="Genomic_DNA"/>
</dbReference>
<evidence type="ECO:0000256" key="6">
    <source>
        <dbReference type="SAM" id="MobiDB-lite"/>
    </source>
</evidence>
<evidence type="ECO:0000259" key="8">
    <source>
        <dbReference type="Pfam" id="PF13462"/>
    </source>
</evidence>
<feature type="region of interest" description="Disordered" evidence="6">
    <location>
        <begin position="1"/>
        <end position="22"/>
    </location>
</feature>
<dbReference type="GO" id="GO:0016491">
    <property type="term" value="F:oxidoreductase activity"/>
    <property type="evidence" value="ECO:0007669"/>
    <property type="project" value="UniProtKB-KW"/>
</dbReference>
<protein>
    <submittedName>
        <fullName evidence="9">Protein-disulfide isomerase-like protein</fullName>
    </submittedName>
</protein>
<dbReference type="InterPro" id="IPR012336">
    <property type="entry name" value="Thioredoxin-like_fold"/>
</dbReference>
<dbReference type="eggNOG" id="COG1651">
    <property type="taxonomic scope" value="Bacteria"/>
</dbReference>
<evidence type="ECO:0000313" key="10">
    <source>
        <dbReference type="Proteomes" id="UP000000844"/>
    </source>
</evidence>
<dbReference type="AlphaFoldDB" id="D3PYY1"/>
<keyword evidence="7" id="KW-0472">Membrane</keyword>
<keyword evidence="10" id="KW-1185">Reference proteome</keyword>
<dbReference type="PANTHER" id="PTHR13887">
    <property type="entry name" value="GLUTATHIONE S-TRANSFERASE KAPPA"/>
    <property type="match status" value="1"/>
</dbReference>
<evidence type="ECO:0000256" key="7">
    <source>
        <dbReference type="SAM" id="Phobius"/>
    </source>
</evidence>
<dbReference type="CDD" id="cd02972">
    <property type="entry name" value="DsbA_family"/>
    <property type="match status" value="1"/>
</dbReference>
<dbReference type="HOGENOM" id="CLU_000288_47_3_11"/>
<evidence type="ECO:0000256" key="4">
    <source>
        <dbReference type="ARBA" id="ARBA00023157"/>
    </source>
</evidence>
<dbReference type="KEGG" id="sna:Snas_5780"/>
<dbReference type="PANTHER" id="PTHR13887:SF14">
    <property type="entry name" value="DISULFIDE BOND FORMATION PROTEIN D"/>
    <property type="match status" value="1"/>
</dbReference>
<evidence type="ECO:0000256" key="3">
    <source>
        <dbReference type="ARBA" id="ARBA00023002"/>
    </source>
</evidence>
<evidence type="ECO:0000256" key="2">
    <source>
        <dbReference type="ARBA" id="ARBA00022729"/>
    </source>
</evidence>
<dbReference type="Pfam" id="PF13462">
    <property type="entry name" value="Thioredoxin_4"/>
    <property type="match status" value="1"/>
</dbReference>
<dbReference type="GO" id="GO:0016853">
    <property type="term" value="F:isomerase activity"/>
    <property type="evidence" value="ECO:0007669"/>
    <property type="project" value="UniProtKB-KW"/>
</dbReference>
<keyword evidence="9" id="KW-0413">Isomerase</keyword>
<evidence type="ECO:0000256" key="1">
    <source>
        <dbReference type="ARBA" id="ARBA00005791"/>
    </source>
</evidence>
<keyword evidence="3" id="KW-0560">Oxidoreductase</keyword>
<dbReference type="SUPFAM" id="SSF52833">
    <property type="entry name" value="Thioredoxin-like"/>
    <property type="match status" value="1"/>
</dbReference>
<proteinExistence type="inferred from homology"/>
<dbReference type="STRING" id="446470.Snas_5780"/>
<name>D3PYY1_STANL</name>
<organism evidence="9 10">
    <name type="scientific">Stackebrandtia nassauensis (strain DSM 44728 / CIP 108903 / NRRL B-16338 / NBRC 102104 / LLR-40K-21)</name>
    <dbReference type="NCBI Taxonomy" id="446470"/>
    <lineage>
        <taxon>Bacteria</taxon>
        <taxon>Bacillati</taxon>
        <taxon>Actinomycetota</taxon>
        <taxon>Actinomycetes</taxon>
        <taxon>Glycomycetales</taxon>
        <taxon>Glycomycetaceae</taxon>
        <taxon>Stackebrandtia</taxon>
    </lineage>
</organism>
<keyword evidence="2" id="KW-0732">Signal</keyword>
<feature type="compositionally biased region" description="Basic and acidic residues" evidence="6">
    <location>
        <begin position="7"/>
        <end position="21"/>
    </location>
</feature>
<comment type="similarity">
    <text evidence="1">Belongs to the thioredoxin family. DsbA subfamily.</text>
</comment>
<keyword evidence="5" id="KW-0676">Redox-active center</keyword>
<dbReference type="OrthoDB" id="4135024at2"/>
<keyword evidence="7" id="KW-0812">Transmembrane</keyword>
<reference evidence="9 10" key="1">
    <citation type="journal article" date="2009" name="Stand. Genomic Sci.">
        <title>Complete genome sequence of Stackebrandtia nassauensis type strain (LLR-40K-21).</title>
        <authorList>
            <person name="Munk C."/>
            <person name="Lapidus A."/>
            <person name="Copeland A."/>
            <person name="Jando M."/>
            <person name="Mayilraj S."/>
            <person name="Glavina Del Rio T."/>
            <person name="Nolan M."/>
            <person name="Chen F."/>
            <person name="Lucas S."/>
            <person name="Tice H."/>
            <person name="Cheng J.F."/>
            <person name="Han C."/>
            <person name="Detter J.C."/>
            <person name="Bruce D."/>
            <person name="Goodwin L."/>
            <person name="Chain P."/>
            <person name="Pitluck S."/>
            <person name="Goker M."/>
            <person name="Ovchinikova G."/>
            <person name="Pati A."/>
            <person name="Ivanova N."/>
            <person name="Mavromatis K."/>
            <person name="Chen A."/>
            <person name="Palaniappan K."/>
            <person name="Land M."/>
            <person name="Hauser L."/>
            <person name="Chang Y.J."/>
            <person name="Jeffries C.D."/>
            <person name="Bristow J."/>
            <person name="Eisen J.A."/>
            <person name="Markowitz V."/>
            <person name="Hugenholtz P."/>
            <person name="Kyrpides N.C."/>
            <person name="Klenk H.P."/>
        </authorList>
    </citation>
    <scope>NUCLEOTIDE SEQUENCE [LARGE SCALE GENOMIC DNA]</scope>
    <source>
        <strain evidence="10">DSM 44728 / CIP 108903 / NRRL B-16338 / NBRC 102104 / LLR-40K-21</strain>
    </source>
</reference>